<dbReference type="EMBL" id="CP012173">
    <property type="protein sequence ID" value="AKV76019.1"/>
    <property type="molecule type" value="Genomic_DNA"/>
</dbReference>
<dbReference type="EMBL" id="CP012174">
    <property type="protein sequence ID" value="AKV78270.1"/>
    <property type="molecule type" value="Genomic_DNA"/>
</dbReference>
<comment type="cofactor">
    <cofactor evidence="1">
        <name>Mg(2+)</name>
        <dbReference type="ChEBI" id="CHEBI:18420"/>
    </cofactor>
</comment>
<dbReference type="GO" id="GO:0061599">
    <property type="term" value="F:molybdopterin molybdotransferase activity"/>
    <property type="evidence" value="ECO:0007669"/>
    <property type="project" value="UniProtKB-EC"/>
</dbReference>
<dbReference type="SUPFAM" id="SSF63882">
    <property type="entry name" value="MoeA N-terminal region -like"/>
    <property type="match status" value="1"/>
</dbReference>
<dbReference type="GO" id="GO:0046872">
    <property type="term" value="F:metal ion binding"/>
    <property type="evidence" value="ECO:0007669"/>
    <property type="project" value="UniProtKB-KW"/>
</dbReference>
<keyword evidence="6" id="KW-0479">Metal-binding</keyword>
<evidence type="ECO:0000256" key="6">
    <source>
        <dbReference type="ARBA" id="ARBA00022723"/>
    </source>
</evidence>
<dbReference type="Proteomes" id="UP000062475">
    <property type="component" value="Chromosome"/>
</dbReference>
<dbReference type="PATRIC" id="fig|43687.5.peg.686"/>
<organism evidence="11 17">
    <name type="scientific">Metallosphaera sedula</name>
    <dbReference type="NCBI Taxonomy" id="43687"/>
    <lineage>
        <taxon>Archaea</taxon>
        <taxon>Thermoproteota</taxon>
        <taxon>Thermoprotei</taxon>
        <taxon>Sulfolobales</taxon>
        <taxon>Sulfolobaceae</taxon>
        <taxon>Metallosphaera</taxon>
    </lineage>
</organism>
<dbReference type="InterPro" id="IPR001453">
    <property type="entry name" value="MoaB/Mog_dom"/>
</dbReference>
<dbReference type="PROSITE" id="PS01079">
    <property type="entry name" value="MOCF_BIOSYNTHESIS_2"/>
    <property type="match status" value="1"/>
</dbReference>
<dbReference type="InterPro" id="IPR036135">
    <property type="entry name" value="MoeA_linker/N_sf"/>
</dbReference>
<dbReference type="Gene3D" id="3.90.105.10">
    <property type="entry name" value="Molybdopterin biosynthesis moea protein, domain 2"/>
    <property type="match status" value="1"/>
</dbReference>
<evidence type="ECO:0000256" key="7">
    <source>
        <dbReference type="ARBA" id="ARBA00022842"/>
    </source>
</evidence>
<dbReference type="InterPro" id="IPR005110">
    <property type="entry name" value="MoeA_linker/N"/>
</dbReference>
<dbReference type="EMBL" id="CP012176">
    <property type="protein sequence ID" value="AKV82762.1"/>
    <property type="molecule type" value="Genomic_DNA"/>
</dbReference>
<dbReference type="GO" id="GO:0006777">
    <property type="term" value="P:Mo-molybdopterin cofactor biosynthetic process"/>
    <property type="evidence" value="ECO:0007669"/>
    <property type="project" value="UniProtKB-KW"/>
</dbReference>
<dbReference type="EC" id="2.10.1.1" evidence="3"/>
<evidence type="ECO:0000313" key="18">
    <source>
        <dbReference type="Proteomes" id="UP000056255"/>
    </source>
</evidence>
<dbReference type="SMART" id="SM00852">
    <property type="entry name" value="MoCF_biosynth"/>
    <property type="match status" value="1"/>
</dbReference>
<dbReference type="Proteomes" id="UP000029084">
    <property type="component" value="Chromosome"/>
</dbReference>
<dbReference type="CDD" id="cd00887">
    <property type="entry name" value="MoeA"/>
    <property type="match status" value="1"/>
</dbReference>
<dbReference type="InterPro" id="IPR036425">
    <property type="entry name" value="MoaB/Mog-like_dom_sf"/>
</dbReference>
<dbReference type="Proteomes" id="UP000056255">
    <property type="component" value="Chromosome"/>
</dbReference>
<dbReference type="Gene3D" id="2.40.340.10">
    <property type="entry name" value="MoeA, C-terminal, domain IV"/>
    <property type="match status" value="1"/>
</dbReference>
<dbReference type="Proteomes" id="UP000061362">
    <property type="component" value="Chromosome"/>
</dbReference>
<dbReference type="SUPFAM" id="SSF63867">
    <property type="entry name" value="MoeA C-terminal domain-like"/>
    <property type="match status" value="1"/>
</dbReference>
<dbReference type="Pfam" id="PF03454">
    <property type="entry name" value="MoeA_C"/>
    <property type="match status" value="1"/>
</dbReference>
<dbReference type="Gene3D" id="3.40.980.10">
    <property type="entry name" value="MoaB/Mog-like domain"/>
    <property type="match status" value="1"/>
</dbReference>
<evidence type="ECO:0000313" key="17">
    <source>
        <dbReference type="Proteomes" id="UP000029084"/>
    </source>
</evidence>
<evidence type="ECO:0000313" key="19">
    <source>
        <dbReference type="Proteomes" id="UP000061362"/>
    </source>
</evidence>
<name>A0A088E4B4_9CREN</name>
<dbReference type="InterPro" id="IPR005111">
    <property type="entry name" value="MoeA_C_domain_IV"/>
</dbReference>
<evidence type="ECO:0000259" key="10">
    <source>
        <dbReference type="SMART" id="SM00852"/>
    </source>
</evidence>
<dbReference type="NCBIfam" id="NF011067">
    <property type="entry name" value="PRK14497.1"/>
    <property type="match status" value="1"/>
</dbReference>
<evidence type="ECO:0000256" key="3">
    <source>
        <dbReference type="ARBA" id="ARBA00013269"/>
    </source>
</evidence>
<dbReference type="Pfam" id="PF03453">
    <property type="entry name" value="MoeA_N"/>
    <property type="match status" value="1"/>
</dbReference>
<comment type="pathway">
    <text evidence="2">Cofactor biosynthesis; molybdopterin biosynthesis.</text>
</comment>
<evidence type="ECO:0000313" key="12">
    <source>
        <dbReference type="EMBL" id="AKV73779.1"/>
    </source>
</evidence>
<dbReference type="GeneID" id="91755124"/>
<dbReference type="EMBL" id="CP012172">
    <property type="protein sequence ID" value="AKV73779.1"/>
    <property type="molecule type" value="Genomic_DNA"/>
</dbReference>
<feature type="domain" description="MoaB/Mog" evidence="10">
    <location>
        <begin position="182"/>
        <end position="319"/>
    </location>
</feature>
<dbReference type="InterPro" id="IPR008284">
    <property type="entry name" value="MoCF_biosynth_CS"/>
</dbReference>
<dbReference type="InterPro" id="IPR036688">
    <property type="entry name" value="MoeA_C_domain_IV_sf"/>
</dbReference>
<dbReference type="FunFam" id="3.40.980.10:FF:000004">
    <property type="entry name" value="Molybdopterin molybdenumtransferase"/>
    <property type="match status" value="1"/>
</dbReference>
<dbReference type="PANTHER" id="PTHR10192">
    <property type="entry name" value="MOLYBDOPTERIN BIOSYNTHESIS PROTEIN"/>
    <property type="match status" value="1"/>
</dbReference>
<evidence type="ECO:0000313" key="22">
    <source>
        <dbReference type="Proteomes" id="UP000068832"/>
    </source>
</evidence>
<gene>
    <name evidence="11" type="ORF">HA72_0671</name>
    <name evidence="12" type="ORF">MsedA_0684</name>
    <name evidence="13" type="ORF">MsedB_0684</name>
    <name evidence="14" type="ORF">MsedC_0683</name>
    <name evidence="15" type="ORF">MsedD_0684</name>
    <name evidence="16" type="ORF">MsedE_0684</name>
</gene>
<evidence type="ECO:0000313" key="11">
    <source>
        <dbReference type="EMBL" id="AIM26833.1"/>
    </source>
</evidence>
<dbReference type="NCBIfam" id="TIGR00177">
    <property type="entry name" value="molyb_syn"/>
    <property type="match status" value="1"/>
</dbReference>
<dbReference type="GO" id="GO:0005737">
    <property type="term" value="C:cytoplasm"/>
    <property type="evidence" value="ECO:0007669"/>
    <property type="project" value="TreeGrafter"/>
</dbReference>
<dbReference type="Proteomes" id="UP000068832">
    <property type="component" value="Chromosome"/>
</dbReference>
<evidence type="ECO:0000256" key="2">
    <source>
        <dbReference type="ARBA" id="ARBA00005046"/>
    </source>
</evidence>
<dbReference type="PANTHER" id="PTHR10192:SF5">
    <property type="entry name" value="GEPHYRIN"/>
    <property type="match status" value="1"/>
</dbReference>
<evidence type="ECO:0000313" key="13">
    <source>
        <dbReference type="EMBL" id="AKV76019.1"/>
    </source>
</evidence>
<evidence type="ECO:0000313" key="20">
    <source>
        <dbReference type="Proteomes" id="UP000062398"/>
    </source>
</evidence>
<comment type="catalytic activity">
    <reaction evidence="9">
        <text>adenylyl-molybdopterin + molybdate = Mo-molybdopterin + AMP + H(+)</text>
        <dbReference type="Rhea" id="RHEA:35047"/>
        <dbReference type="ChEBI" id="CHEBI:15378"/>
        <dbReference type="ChEBI" id="CHEBI:36264"/>
        <dbReference type="ChEBI" id="CHEBI:62727"/>
        <dbReference type="ChEBI" id="CHEBI:71302"/>
        <dbReference type="ChEBI" id="CHEBI:456215"/>
        <dbReference type="EC" id="2.10.1.1"/>
    </reaction>
</comment>
<evidence type="ECO:0000256" key="8">
    <source>
        <dbReference type="ARBA" id="ARBA00023150"/>
    </source>
</evidence>
<sequence length="549" mass="59935">MRNFVPEENLPTPLEAIEKFLRTLPPKRRTISLGILDSVGKITSSSVRAKTDYPPFSRSTVDGFAVKSSSTPGRFRIVGKISIGEWKDITIGPGEAVEVDTGSPLPWGADAVVKIEDTHVELPFVEINSRLRFGANVAWAGSDISKGSEIIGEFQEITPEDVGAFASVGIETVEVYDLPKVYVIATGDELVQPGRDLTPGKIYESNVHFLVSRLKQLGCEIVGAEVLPDDKEKIRNSLRTAVDKADLIITTGGTSAGEKDYVHQLVREMGNIVIQGLNTKPGKPTILGEIQGKPVFGLSGNIVATIMTFNQLVERYIAEFSGRSLATRTAYHDKVSAISILPIKADRYRVTNIPVYIVKGRGGHYAIPVPFDSYMVGTFASSDGYVTLPPGTQVKEGERIEVTLKSLDNRPVIIGEEDVRIREVKARKILLGTVPACAALKYDVGDALILSDFLCEDKVPEAVEVKRWILSHGSGDPIGYHDWIGMSRLVKDPAVKLKSPSTAPLFLGKGKVIAPHGYIEGEKVTQEKLKVVVRNRDLQFLEGIFSEDT</sequence>
<evidence type="ECO:0000313" key="14">
    <source>
        <dbReference type="EMBL" id="AKV78270.1"/>
    </source>
</evidence>
<keyword evidence="7" id="KW-0460">Magnesium</keyword>
<keyword evidence="5" id="KW-0808">Transferase</keyword>
<dbReference type="EMBL" id="CP008822">
    <property type="protein sequence ID" value="AIM26833.1"/>
    <property type="molecule type" value="Genomic_DNA"/>
</dbReference>
<dbReference type="SUPFAM" id="SSF53218">
    <property type="entry name" value="Molybdenum cofactor biosynthesis proteins"/>
    <property type="match status" value="1"/>
</dbReference>
<reference evidence="19 20" key="2">
    <citation type="journal article" date="2015" name="Genome Announc.">
        <title>Complete Genome Sequences of Evolved Arsenate-Resistant Metallosphaera sedula Strains.</title>
        <authorList>
            <person name="Ai C."/>
            <person name="McCarthy S."/>
            <person name="Schackwitz W."/>
            <person name="Martin J."/>
            <person name="Lipzen A."/>
            <person name="Blum P."/>
        </authorList>
    </citation>
    <scope>NUCLEOTIDE SEQUENCE [LARGE SCALE GENOMIC DNA]</scope>
    <source>
        <strain evidence="14 20">ARS120-1</strain>
        <strain evidence="15 19">ARS120-2</strain>
        <strain evidence="12 22">ARS50-1</strain>
        <strain evidence="13 21">ARS50-2</strain>
    </source>
</reference>
<evidence type="ECO:0000313" key="15">
    <source>
        <dbReference type="EMBL" id="AKV80515.1"/>
    </source>
</evidence>
<dbReference type="Proteomes" id="UP000062398">
    <property type="component" value="Chromosome"/>
</dbReference>
<evidence type="ECO:0000256" key="1">
    <source>
        <dbReference type="ARBA" id="ARBA00001946"/>
    </source>
</evidence>
<dbReference type="EMBL" id="CP012175">
    <property type="protein sequence ID" value="AKV80515.1"/>
    <property type="molecule type" value="Genomic_DNA"/>
</dbReference>
<reference evidence="16 18" key="3">
    <citation type="submission" date="2015-07" db="EMBL/GenBank/DDBJ databases">
        <title>Physiological, transcriptional responses and genome re-sequencing of acid resistant extremely thermoacidophilic Metallosphaera sedula SARC-M1.</title>
        <authorList>
            <person name="Ai C."/>
            <person name="McCarthy S."/>
            <person name="Eckrich V."/>
            <person name="Rudrappa D."/>
            <person name="Qiu G."/>
            <person name="Blum P."/>
        </authorList>
    </citation>
    <scope>NUCLEOTIDE SEQUENCE [LARGE SCALE GENOMIC DNA]</scope>
    <source>
        <strain evidence="16 18">SARC-M1</strain>
    </source>
</reference>
<dbReference type="InterPro" id="IPR038987">
    <property type="entry name" value="MoeA-like"/>
</dbReference>
<proteinExistence type="predicted"/>
<evidence type="ECO:0000313" key="16">
    <source>
        <dbReference type="EMBL" id="AKV82762.1"/>
    </source>
</evidence>
<dbReference type="Pfam" id="PF00994">
    <property type="entry name" value="MoCF_biosynth"/>
    <property type="match status" value="1"/>
</dbReference>
<dbReference type="AlphaFoldDB" id="A0A088E4B4"/>
<dbReference type="UniPathway" id="UPA00344"/>
<evidence type="ECO:0000313" key="21">
    <source>
        <dbReference type="Proteomes" id="UP000062475"/>
    </source>
</evidence>
<keyword evidence="4" id="KW-0500">Molybdenum</keyword>
<dbReference type="OrthoDB" id="31371at2157"/>
<dbReference type="RefSeq" id="WP_012020633.1">
    <property type="nucleotide sequence ID" value="NZ_AP019770.1"/>
</dbReference>
<reference evidence="11 17" key="1">
    <citation type="journal article" date="2014" name="J. Bacteriol.">
        <title>Role of an Archaeal PitA Transporter in the Copper and Arsenic Resistance of Metallosphaera sedula, an Extreme Thermoacidophile.</title>
        <authorList>
            <person name="McCarthy S."/>
            <person name="Ai C."/>
            <person name="Wheaton G."/>
            <person name="Tevatia R."/>
            <person name="Eckrich V."/>
            <person name="Kelly R."/>
            <person name="Blum P."/>
        </authorList>
    </citation>
    <scope>NUCLEOTIDE SEQUENCE [LARGE SCALE GENOMIC DNA]</scope>
    <source>
        <strain evidence="11 17">CuR1</strain>
    </source>
</reference>
<evidence type="ECO:0000256" key="5">
    <source>
        <dbReference type="ARBA" id="ARBA00022679"/>
    </source>
</evidence>
<evidence type="ECO:0000256" key="9">
    <source>
        <dbReference type="ARBA" id="ARBA00047317"/>
    </source>
</evidence>
<protein>
    <recommendedName>
        <fullName evidence="3">molybdopterin molybdotransferase</fullName>
        <ecNumber evidence="3">2.10.1.1</ecNumber>
    </recommendedName>
</protein>
<keyword evidence="8" id="KW-0501">Molybdenum cofactor biosynthesis</keyword>
<evidence type="ECO:0000256" key="4">
    <source>
        <dbReference type="ARBA" id="ARBA00022505"/>
    </source>
</evidence>
<accession>A0A088E4B4</accession>
<dbReference type="OMA" id="EKDYVHQ"/>
<dbReference type="Gene3D" id="2.170.190.11">
    <property type="entry name" value="Molybdopterin biosynthesis moea protein, domain 3"/>
    <property type="match status" value="1"/>
</dbReference>